<gene>
    <name evidence="1" type="ORF">MGMO_143c00110</name>
</gene>
<evidence type="ECO:0000313" key="1">
    <source>
        <dbReference type="EMBL" id="ESS68810.1"/>
    </source>
</evidence>
<proteinExistence type="predicted"/>
<comment type="caution">
    <text evidence="1">The sequence shown here is derived from an EMBL/GenBank/DDBJ whole genome shotgun (WGS) entry which is preliminary data.</text>
</comment>
<sequence length="48" mass="5493">MDEKSTGKKKRITARGGKLMRYAFVTKAGLLRGGETRKQFRLQSNKHL</sequence>
<dbReference type="EMBL" id="AYLO01000132">
    <property type="protein sequence ID" value="ESS68810.1"/>
    <property type="molecule type" value="Genomic_DNA"/>
</dbReference>
<keyword evidence="2" id="KW-1185">Reference proteome</keyword>
<organism evidence="1 2">
    <name type="scientific">Methyloglobulus morosus KoM1</name>
    <dbReference type="NCBI Taxonomy" id="1116472"/>
    <lineage>
        <taxon>Bacteria</taxon>
        <taxon>Pseudomonadati</taxon>
        <taxon>Pseudomonadota</taxon>
        <taxon>Gammaproteobacteria</taxon>
        <taxon>Methylococcales</taxon>
        <taxon>Methylococcaceae</taxon>
        <taxon>Methyloglobulus</taxon>
    </lineage>
</organism>
<dbReference type="AlphaFoldDB" id="V5B6D4"/>
<dbReference type="Proteomes" id="UP000017842">
    <property type="component" value="Unassembled WGS sequence"/>
</dbReference>
<reference evidence="1 2" key="1">
    <citation type="journal article" date="2013" name="Genome Announc.">
        <title>Draft Genome Sequence of the Methanotrophic Gammaproteobacterium Methyloglobulus morosus DSM 22980 Strain KoM1.</title>
        <authorList>
            <person name="Poehlein A."/>
            <person name="Deutzmann J.S."/>
            <person name="Daniel R."/>
            <person name="Simeonova D.D."/>
        </authorList>
    </citation>
    <scope>NUCLEOTIDE SEQUENCE [LARGE SCALE GENOMIC DNA]</scope>
    <source>
        <strain evidence="1 2">KoM1</strain>
    </source>
</reference>
<accession>V5B6D4</accession>
<protein>
    <submittedName>
        <fullName evidence="1">Uncharacterized protein</fullName>
    </submittedName>
</protein>
<evidence type="ECO:0000313" key="2">
    <source>
        <dbReference type="Proteomes" id="UP000017842"/>
    </source>
</evidence>
<name>V5B6D4_9GAMM</name>